<comment type="caution">
    <text evidence="1">The sequence shown here is derived from an EMBL/GenBank/DDBJ whole genome shotgun (WGS) entry which is preliminary data.</text>
</comment>
<dbReference type="Proteomes" id="UP001610335">
    <property type="component" value="Unassembled WGS sequence"/>
</dbReference>
<name>A0ABR4IM21_9EURO</name>
<reference evidence="1 2" key="1">
    <citation type="submission" date="2024-07" db="EMBL/GenBank/DDBJ databases">
        <title>Section-level genome sequencing and comparative genomics of Aspergillus sections Usti and Cavernicolus.</title>
        <authorList>
            <consortium name="Lawrence Berkeley National Laboratory"/>
            <person name="Nybo J.L."/>
            <person name="Vesth T.C."/>
            <person name="Theobald S."/>
            <person name="Frisvad J.C."/>
            <person name="Larsen T.O."/>
            <person name="Kjaerboelling I."/>
            <person name="Rothschild-Mancinelli K."/>
            <person name="Lyhne E.K."/>
            <person name="Kogle M.E."/>
            <person name="Barry K."/>
            <person name="Clum A."/>
            <person name="Na H."/>
            <person name="Ledsgaard L."/>
            <person name="Lin J."/>
            <person name="Lipzen A."/>
            <person name="Kuo A."/>
            <person name="Riley R."/>
            <person name="Mondo S."/>
            <person name="LaButti K."/>
            <person name="Haridas S."/>
            <person name="Pangalinan J."/>
            <person name="Salamov A.A."/>
            <person name="Simmons B.A."/>
            <person name="Magnuson J.K."/>
            <person name="Chen J."/>
            <person name="Drula E."/>
            <person name="Henrissat B."/>
            <person name="Wiebenga A."/>
            <person name="Lubbers R.J."/>
            <person name="Gomes A.C."/>
            <person name="Makela M.R."/>
            <person name="Stajich J."/>
            <person name="Grigoriev I.V."/>
            <person name="Mortensen U.H."/>
            <person name="De vries R.P."/>
            <person name="Baker S.E."/>
            <person name="Andersen M.R."/>
        </authorList>
    </citation>
    <scope>NUCLEOTIDE SEQUENCE [LARGE SCALE GENOMIC DNA]</scope>
    <source>
        <strain evidence="1 2">CBS 600.67</strain>
    </source>
</reference>
<protein>
    <submittedName>
        <fullName evidence="1">Uncharacterized protein</fullName>
    </submittedName>
</protein>
<proteinExistence type="predicted"/>
<gene>
    <name evidence="1" type="ORF">BDW59DRAFT_143560</name>
</gene>
<organism evidence="1 2">
    <name type="scientific">Aspergillus cavernicola</name>
    <dbReference type="NCBI Taxonomy" id="176166"/>
    <lineage>
        <taxon>Eukaryota</taxon>
        <taxon>Fungi</taxon>
        <taxon>Dikarya</taxon>
        <taxon>Ascomycota</taxon>
        <taxon>Pezizomycotina</taxon>
        <taxon>Eurotiomycetes</taxon>
        <taxon>Eurotiomycetidae</taxon>
        <taxon>Eurotiales</taxon>
        <taxon>Aspergillaceae</taxon>
        <taxon>Aspergillus</taxon>
        <taxon>Aspergillus subgen. Nidulantes</taxon>
    </lineage>
</organism>
<dbReference type="EMBL" id="JBFXLS010000022">
    <property type="protein sequence ID" value="KAL2827937.1"/>
    <property type="molecule type" value="Genomic_DNA"/>
</dbReference>
<sequence length="161" mass="17412">MAICCCSVCCGISPSSKAGMGFAECAPCIQHLLFPDNTPINSLEFQVPRRASRSAGSGFSMLVQLSGVFSFSLEKEVLEIESSFGLRVINTLVRVWRAMHALYSCKGCLQPASLVEVAILGRSIQIRTCLVNSHILPQVELSSHPPIKQITFSLTAIPTVL</sequence>
<evidence type="ECO:0000313" key="1">
    <source>
        <dbReference type="EMBL" id="KAL2827937.1"/>
    </source>
</evidence>
<keyword evidence="2" id="KW-1185">Reference proteome</keyword>
<evidence type="ECO:0000313" key="2">
    <source>
        <dbReference type="Proteomes" id="UP001610335"/>
    </source>
</evidence>
<accession>A0ABR4IM21</accession>